<dbReference type="Proteomes" id="UP000620874">
    <property type="component" value="Unassembled WGS sequence"/>
</dbReference>
<feature type="region of interest" description="Disordered" evidence="1">
    <location>
        <begin position="293"/>
        <end position="322"/>
    </location>
</feature>
<evidence type="ECO:0000256" key="1">
    <source>
        <dbReference type="SAM" id="MobiDB-lite"/>
    </source>
</evidence>
<protein>
    <submittedName>
        <fullName evidence="2">DUF4906 domain-containing protein</fullName>
    </submittedName>
</protein>
<dbReference type="EMBL" id="JACSPP010000003">
    <property type="protein sequence ID" value="MBD8039179.1"/>
    <property type="molecule type" value="Genomic_DNA"/>
</dbReference>
<reference evidence="2 3" key="1">
    <citation type="submission" date="2020-08" db="EMBL/GenBank/DDBJ databases">
        <title>A Genomic Blueprint of the Chicken Gut Microbiome.</title>
        <authorList>
            <person name="Gilroy R."/>
            <person name="Ravi A."/>
            <person name="Getino M."/>
            <person name="Pursley I."/>
            <person name="Horton D.L."/>
            <person name="Alikhan N.-F."/>
            <person name="Baker D."/>
            <person name="Gharbi K."/>
            <person name="Hall N."/>
            <person name="Watson M."/>
            <person name="Adriaenssens E.M."/>
            <person name="Foster-Nyarko E."/>
            <person name="Jarju S."/>
            <person name="Secka A."/>
            <person name="Antonio M."/>
            <person name="Oren A."/>
            <person name="Chaudhuri R."/>
            <person name="La Ragione R.M."/>
            <person name="Hildebrand F."/>
            <person name="Pallen M.J."/>
        </authorList>
    </citation>
    <scope>NUCLEOTIDE SEQUENCE [LARGE SCALE GENOMIC DNA]</scope>
    <source>
        <strain evidence="2 3">Sa1CVN1</strain>
    </source>
</reference>
<dbReference type="PROSITE" id="PS00018">
    <property type="entry name" value="EF_HAND_1"/>
    <property type="match status" value="1"/>
</dbReference>
<evidence type="ECO:0000313" key="3">
    <source>
        <dbReference type="Proteomes" id="UP000620874"/>
    </source>
</evidence>
<feature type="compositionally biased region" description="Basic and acidic residues" evidence="1">
    <location>
        <begin position="300"/>
        <end position="309"/>
    </location>
</feature>
<name>A0ABR8Y4Q6_9BACT</name>
<dbReference type="PROSITE" id="PS51257">
    <property type="entry name" value="PROKAR_LIPOPROTEIN"/>
    <property type="match status" value="1"/>
</dbReference>
<comment type="caution">
    <text evidence="2">The sequence shown here is derived from an EMBL/GenBank/DDBJ whole genome shotgun (WGS) entry which is preliminary data.</text>
</comment>
<keyword evidence="3" id="KW-1185">Reference proteome</keyword>
<gene>
    <name evidence="2" type="ORF">H9625_01715</name>
</gene>
<sequence length="998" mass="113492">MIQGKYMNIRHLHKLLNRFAIIACFVTIFSCTDENIIRQDGEVKPGQDVTVRLGFDVSVPEEKASSRVPDDNVVFDLYVLIFDANGNKTGSGYFDDLNNGNTTSQPNTTGSDNYVTIDTKTGPSYVYGIANISGATNVYEDDDFRSKLDDIQNKEELLNLSPVLYEQIDRVGNSYIMSGMAISDERDNTYLIEEGQDIKTLKLRRLDSHITFNIKAAAGCTFRPTSYQVFNVPKKVYLIEREASREIALANTWDGTNDEDEDDFFDTQEVTGTLSTDMSFNFWMVENRQNGKLSIPDNDYNQREKEEKNSNVSDSKPTVSNGDYVYAPDKGTYVVLKGDFTGNSTVEGNEGAVEASVSYTIHLGYVDQNADDFFSNRNTKYTYNITVSGVNNIIVEVLADDPEIEPSPGAEGDVIFTNGTTKYILDAHYETVLLSFSEKLLSGGVNVSDFFSYKISTPFASYISTDENIKVRDEDWLRFVRNEKDGNDIYSKRFQPYALSDGTRNGMTLSQFMEELKKIADRTEQDAYDNEGKVVYTCHINEFYYDKAPQGVTVSGDLWKRFVNVSPREVQILNDVELSPDGESSITKSTYILSQRSIQTFFSRSVQESYSAYGVETINETGPLYTWAYYPNQVGVTARDRDTGWDNFWEMIDKLCNTNKEWNTYVDFGINGYADVTNMQTVNAMKSDYQRAYLACMQRNRDLNGDGFIEKNEIQWYLPAINQYVGMFIGDGSLSEEAKLYTETDYVYKHYVSSTTYGNYPIIYWAEESVSESHGTEYNMAEYRSDDGTFQYTNYDHGDDDYYGKEGNRIDRDKLVNHYRCMRNLGSGTPVGIYSKDPNDPSITVPYLDESSTRPRVRYGELGTHKSDESESELYSGGFTYSDEWIRNNSNVNNYYVDAIDIRDIMDNTSTPCRYLTPRGAWRAPNLRELYLMSIVGALDDGVPEENAVSRTEFKFSDKKLPNSSSQKRIGWFYNGSNLTMGKGNENEGDRIRCVRDN</sequence>
<feature type="compositionally biased region" description="Polar residues" evidence="1">
    <location>
        <begin position="310"/>
        <end position="321"/>
    </location>
</feature>
<accession>A0ABR8Y4Q6</accession>
<proteinExistence type="predicted"/>
<dbReference type="InterPro" id="IPR018247">
    <property type="entry name" value="EF_Hand_1_Ca_BS"/>
</dbReference>
<organism evidence="2 3">
    <name type="scientific">Phocaeicola intestinalis</name>
    <dbReference type="NCBI Taxonomy" id="2762212"/>
    <lineage>
        <taxon>Bacteria</taxon>
        <taxon>Pseudomonadati</taxon>
        <taxon>Bacteroidota</taxon>
        <taxon>Bacteroidia</taxon>
        <taxon>Bacteroidales</taxon>
        <taxon>Bacteroidaceae</taxon>
        <taxon>Phocaeicola</taxon>
    </lineage>
</organism>
<evidence type="ECO:0000313" key="2">
    <source>
        <dbReference type="EMBL" id="MBD8039179.1"/>
    </source>
</evidence>
<dbReference type="Gene3D" id="2.60.40.2580">
    <property type="match status" value="1"/>
</dbReference>
<dbReference type="RefSeq" id="WP_191762822.1">
    <property type="nucleotide sequence ID" value="NZ_JACSPP010000003.1"/>
</dbReference>